<dbReference type="InterPro" id="IPR046348">
    <property type="entry name" value="SIS_dom_sf"/>
</dbReference>
<dbReference type="RefSeq" id="WP_068303630.1">
    <property type="nucleotide sequence ID" value="NZ_FNAK01000009.1"/>
</dbReference>
<dbReference type="PRINTS" id="PR00662">
    <property type="entry name" value="G6PISOMERASE"/>
</dbReference>
<keyword evidence="10" id="KW-1185">Reference proteome</keyword>
<evidence type="ECO:0000256" key="8">
    <source>
        <dbReference type="RuleBase" id="RU000612"/>
    </source>
</evidence>
<dbReference type="UniPathway" id="UPA00109">
    <property type="reaction ID" value="UER00181"/>
</dbReference>
<dbReference type="InterPro" id="IPR035482">
    <property type="entry name" value="SIS_PGI_2"/>
</dbReference>
<dbReference type="STRING" id="637679.GCA_001550055_01609"/>
<evidence type="ECO:0000256" key="7">
    <source>
        <dbReference type="ARBA" id="ARBA00029321"/>
    </source>
</evidence>
<dbReference type="PANTHER" id="PTHR11469:SF1">
    <property type="entry name" value="GLUCOSE-6-PHOSPHATE ISOMERASE"/>
    <property type="match status" value="1"/>
</dbReference>
<dbReference type="PROSITE" id="PS51463">
    <property type="entry name" value="P_GLUCOSE_ISOMERASE_3"/>
    <property type="match status" value="1"/>
</dbReference>
<comment type="pathway">
    <text evidence="1 8">Carbohydrate degradation; glycolysis; D-glyceraldehyde 3-phosphate and glycerone phosphate from D-glucose: step 2/4.</text>
</comment>
<dbReference type="GO" id="GO:0048029">
    <property type="term" value="F:monosaccharide binding"/>
    <property type="evidence" value="ECO:0007669"/>
    <property type="project" value="TreeGrafter"/>
</dbReference>
<dbReference type="Pfam" id="PF00342">
    <property type="entry name" value="PGI"/>
    <property type="match status" value="1"/>
</dbReference>
<organism evidence="9 10">
    <name type="scientific">Kordiimonas lacus</name>
    <dbReference type="NCBI Taxonomy" id="637679"/>
    <lineage>
        <taxon>Bacteria</taxon>
        <taxon>Pseudomonadati</taxon>
        <taxon>Pseudomonadota</taxon>
        <taxon>Alphaproteobacteria</taxon>
        <taxon>Kordiimonadales</taxon>
        <taxon>Kordiimonadaceae</taxon>
        <taxon>Kordiimonas</taxon>
    </lineage>
</organism>
<dbReference type="PROSITE" id="PS00174">
    <property type="entry name" value="P_GLUCOSE_ISOMERASE_2"/>
    <property type="match status" value="1"/>
</dbReference>
<comment type="catalytic activity">
    <reaction evidence="7 8">
        <text>alpha-D-glucose 6-phosphate = beta-D-fructose 6-phosphate</text>
        <dbReference type="Rhea" id="RHEA:11816"/>
        <dbReference type="ChEBI" id="CHEBI:57634"/>
        <dbReference type="ChEBI" id="CHEBI:58225"/>
        <dbReference type="EC" id="5.3.1.9"/>
    </reaction>
</comment>
<evidence type="ECO:0000256" key="1">
    <source>
        <dbReference type="ARBA" id="ARBA00004926"/>
    </source>
</evidence>
<evidence type="ECO:0000256" key="5">
    <source>
        <dbReference type="ARBA" id="ARBA00023152"/>
    </source>
</evidence>
<dbReference type="AlphaFoldDB" id="A0A1G7F614"/>
<dbReference type="Proteomes" id="UP000183685">
    <property type="component" value="Unassembled WGS sequence"/>
</dbReference>
<dbReference type="GO" id="GO:0005829">
    <property type="term" value="C:cytosol"/>
    <property type="evidence" value="ECO:0007669"/>
    <property type="project" value="TreeGrafter"/>
</dbReference>
<evidence type="ECO:0000313" key="10">
    <source>
        <dbReference type="Proteomes" id="UP000183685"/>
    </source>
</evidence>
<name>A0A1G7F614_9PROT</name>
<dbReference type="PANTHER" id="PTHR11469">
    <property type="entry name" value="GLUCOSE-6-PHOSPHATE ISOMERASE"/>
    <property type="match status" value="1"/>
</dbReference>
<comment type="similarity">
    <text evidence="2 8">Belongs to the GPI family.</text>
</comment>
<dbReference type="Gene3D" id="3.40.50.10490">
    <property type="entry name" value="Glucose-6-phosphate isomerase like protein, domain 1"/>
    <property type="match status" value="2"/>
</dbReference>
<dbReference type="InterPro" id="IPR001672">
    <property type="entry name" value="G6P_Isomerase"/>
</dbReference>
<dbReference type="GO" id="GO:0004347">
    <property type="term" value="F:glucose-6-phosphate isomerase activity"/>
    <property type="evidence" value="ECO:0007669"/>
    <property type="project" value="UniProtKB-EC"/>
</dbReference>
<dbReference type="InterPro" id="IPR035476">
    <property type="entry name" value="SIS_PGI_1"/>
</dbReference>
<dbReference type="EC" id="5.3.1.9" evidence="3 8"/>
<reference evidence="9 10" key="1">
    <citation type="submission" date="2016-10" db="EMBL/GenBank/DDBJ databases">
        <authorList>
            <person name="de Groot N.N."/>
        </authorList>
    </citation>
    <scope>NUCLEOTIDE SEQUENCE [LARGE SCALE GENOMIC DNA]</scope>
    <source>
        <strain evidence="9 10">CGMCC 1.9109</strain>
    </source>
</reference>
<keyword evidence="5 8" id="KW-0324">Glycolysis</keyword>
<evidence type="ECO:0000256" key="2">
    <source>
        <dbReference type="ARBA" id="ARBA00006604"/>
    </source>
</evidence>
<dbReference type="GO" id="GO:0006096">
    <property type="term" value="P:glycolytic process"/>
    <property type="evidence" value="ECO:0007669"/>
    <property type="project" value="UniProtKB-UniPathway"/>
</dbReference>
<keyword evidence="4 8" id="KW-0312">Gluconeogenesis</keyword>
<dbReference type="EMBL" id="FNAK01000009">
    <property type="protein sequence ID" value="SDE71388.1"/>
    <property type="molecule type" value="Genomic_DNA"/>
</dbReference>
<dbReference type="InterPro" id="IPR018189">
    <property type="entry name" value="Phosphoglucose_isomerase_CS"/>
</dbReference>
<keyword evidence="6 8" id="KW-0413">Isomerase</keyword>
<proteinExistence type="inferred from homology"/>
<sequence length="424" mass="45380">MFSYSFGNESLNSQLDALGITAAFQKNLDSAVDYAKALAADGLLPFARQAHNGPDAGPIEAAAARIKASCDDLIVLGTGGSSLGAQAAIALARFNKGPVRIHTPDSLCPFEMDLLFKELNTARTHVLAISKSGTTAETLAQLLACRAWLEAGDHSDNPGDHFTFITEPGERPLRTYGEKLGSPILDHPTDVGGRFSVLTNVGMLPVAVSGLSVEAFRKGAEAVCDQFKSDPATATAVVGAALTHTLEQEKGVTQVLVMPYAESLRAFTRWHGQLWAESLGKEGLGTTPIRAVGPVDQHSQLQLFLDGPNDKFCTFITIPSFGKGPRIDAAEAKAYGLDYMADRTIGDTVTCQSRATQETLRKKGRTVREIVIDSLSEENLGGLFVSFMLETVVTAHLMGVNAFDQPAVEEGKILTRQYLSELPE</sequence>
<accession>A0A1G7F614</accession>
<evidence type="ECO:0000313" key="9">
    <source>
        <dbReference type="EMBL" id="SDE71388.1"/>
    </source>
</evidence>
<gene>
    <name evidence="9" type="ORF">SAMN04488071_3637</name>
</gene>
<dbReference type="SUPFAM" id="SSF53697">
    <property type="entry name" value="SIS domain"/>
    <property type="match status" value="1"/>
</dbReference>
<dbReference type="CDD" id="cd05015">
    <property type="entry name" value="SIS_PGI_1"/>
    <property type="match status" value="1"/>
</dbReference>
<evidence type="ECO:0000256" key="4">
    <source>
        <dbReference type="ARBA" id="ARBA00022432"/>
    </source>
</evidence>
<dbReference type="GO" id="GO:0006094">
    <property type="term" value="P:gluconeogenesis"/>
    <property type="evidence" value="ECO:0007669"/>
    <property type="project" value="UniProtKB-KW"/>
</dbReference>
<evidence type="ECO:0000256" key="6">
    <source>
        <dbReference type="ARBA" id="ARBA00023235"/>
    </source>
</evidence>
<dbReference type="GO" id="GO:0051156">
    <property type="term" value="P:glucose 6-phosphate metabolic process"/>
    <property type="evidence" value="ECO:0007669"/>
    <property type="project" value="TreeGrafter"/>
</dbReference>
<protein>
    <recommendedName>
        <fullName evidence="3 8">Glucose-6-phosphate isomerase</fullName>
        <ecNumber evidence="3 8">5.3.1.9</ecNumber>
    </recommendedName>
</protein>
<dbReference type="GO" id="GO:0097367">
    <property type="term" value="F:carbohydrate derivative binding"/>
    <property type="evidence" value="ECO:0007669"/>
    <property type="project" value="InterPro"/>
</dbReference>
<dbReference type="CDD" id="cd05016">
    <property type="entry name" value="SIS_PGI_2"/>
    <property type="match status" value="1"/>
</dbReference>
<evidence type="ECO:0000256" key="3">
    <source>
        <dbReference type="ARBA" id="ARBA00011952"/>
    </source>
</evidence>